<proteinExistence type="predicted"/>
<keyword evidence="2" id="KW-1185">Reference proteome</keyword>
<dbReference type="STRING" id="1844972.A7K91_00645"/>
<reference evidence="1 2" key="1">
    <citation type="submission" date="2016-05" db="EMBL/GenBank/DDBJ databases">
        <title>Paenibacillus oryzae. sp. nov., isolated from the rice root.</title>
        <authorList>
            <person name="Zhang J."/>
            <person name="Zhang X."/>
        </authorList>
    </citation>
    <scope>NUCLEOTIDE SEQUENCE [LARGE SCALE GENOMIC DNA]</scope>
    <source>
        <strain evidence="1 2">1DrF-4</strain>
    </source>
</reference>
<accession>A0A1A5YI11</accession>
<dbReference type="AlphaFoldDB" id="A0A1A5YI11"/>
<evidence type="ECO:0000313" key="2">
    <source>
        <dbReference type="Proteomes" id="UP000092024"/>
    </source>
</evidence>
<evidence type="ECO:0000313" key="1">
    <source>
        <dbReference type="EMBL" id="OBR65232.1"/>
    </source>
</evidence>
<gene>
    <name evidence="1" type="ORF">A7K91_00645</name>
</gene>
<protein>
    <submittedName>
        <fullName evidence="1">Uncharacterized protein</fullName>
    </submittedName>
</protein>
<comment type="caution">
    <text evidence="1">The sequence shown here is derived from an EMBL/GenBank/DDBJ whole genome shotgun (WGS) entry which is preliminary data.</text>
</comment>
<dbReference type="Proteomes" id="UP000092024">
    <property type="component" value="Unassembled WGS sequence"/>
</dbReference>
<dbReference type="EMBL" id="LYPA01000060">
    <property type="protein sequence ID" value="OBR65232.1"/>
    <property type="molecule type" value="Genomic_DNA"/>
</dbReference>
<organism evidence="1 2">
    <name type="scientific">Paenibacillus oryzae</name>
    <dbReference type="NCBI Taxonomy" id="1844972"/>
    <lineage>
        <taxon>Bacteria</taxon>
        <taxon>Bacillati</taxon>
        <taxon>Bacillota</taxon>
        <taxon>Bacilli</taxon>
        <taxon>Bacillales</taxon>
        <taxon>Paenibacillaceae</taxon>
        <taxon>Paenibacillus</taxon>
    </lineage>
</organism>
<sequence>MDIILALLFYRSPQVSFCDEEIKEFDTIFNAAIHGDGLIKYTSLFPKQRFLLYISMNKNVLMHGSTQKSIAEFEPRRQTLYNGKYVEAVFATKDGVWPVFYSIFNKDKLAGNFRNGCLETRSGKKFYFFSITKETYMNSPWTQGMIYFLPRESFERARKEIISFDEWISEEPVKPMAKIEVDLTDFYFMDRVSIHKAKEPVLKTWLLYKWRNLFSG</sequence>
<name>A0A1A5YI11_9BACL</name>